<name>A0A0F8ZWB0_9ZZZZ</name>
<proteinExistence type="predicted"/>
<feature type="region of interest" description="Disordered" evidence="1">
    <location>
        <begin position="39"/>
        <end position="61"/>
    </location>
</feature>
<evidence type="ECO:0000313" key="2">
    <source>
        <dbReference type="EMBL" id="KKK70714.1"/>
    </source>
</evidence>
<evidence type="ECO:0000256" key="1">
    <source>
        <dbReference type="SAM" id="MobiDB-lite"/>
    </source>
</evidence>
<comment type="caution">
    <text evidence="2">The sequence shown here is derived from an EMBL/GenBank/DDBJ whole genome shotgun (WGS) entry which is preliminary data.</text>
</comment>
<sequence length="61" mass="7081">MGRLTEVFDIVKHGFSDPENYHWIESMHPETRDVLKELRKDKQVQPTLFDRTDAGDGHGCP</sequence>
<protein>
    <submittedName>
        <fullName evidence="2">Uncharacterized protein</fullName>
    </submittedName>
</protein>
<organism evidence="2">
    <name type="scientific">marine sediment metagenome</name>
    <dbReference type="NCBI Taxonomy" id="412755"/>
    <lineage>
        <taxon>unclassified sequences</taxon>
        <taxon>metagenomes</taxon>
        <taxon>ecological metagenomes</taxon>
    </lineage>
</organism>
<dbReference type="AlphaFoldDB" id="A0A0F8ZWB0"/>
<accession>A0A0F8ZWB0</accession>
<feature type="compositionally biased region" description="Basic and acidic residues" evidence="1">
    <location>
        <begin position="50"/>
        <end position="61"/>
    </location>
</feature>
<dbReference type="EMBL" id="LAZR01058058">
    <property type="protein sequence ID" value="KKK70714.1"/>
    <property type="molecule type" value="Genomic_DNA"/>
</dbReference>
<gene>
    <name evidence="2" type="ORF">LCGC14_2921210</name>
</gene>
<reference evidence="2" key="1">
    <citation type="journal article" date="2015" name="Nature">
        <title>Complex archaea that bridge the gap between prokaryotes and eukaryotes.</title>
        <authorList>
            <person name="Spang A."/>
            <person name="Saw J.H."/>
            <person name="Jorgensen S.L."/>
            <person name="Zaremba-Niedzwiedzka K."/>
            <person name="Martijn J."/>
            <person name="Lind A.E."/>
            <person name="van Eijk R."/>
            <person name="Schleper C."/>
            <person name="Guy L."/>
            <person name="Ettema T.J."/>
        </authorList>
    </citation>
    <scope>NUCLEOTIDE SEQUENCE</scope>
</reference>